<organism evidence="1">
    <name type="scientific">Spongospora subterranea</name>
    <dbReference type="NCBI Taxonomy" id="70186"/>
    <lineage>
        <taxon>Eukaryota</taxon>
        <taxon>Sar</taxon>
        <taxon>Rhizaria</taxon>
        <taxon>Endomyxa</taxon>
        <taxon>Phytomyxea</taxon>
        <taxon>Plasmodiophorida</taxon>
        <taxon>Plasmodiophoridae</taxon>
        <taxon>Spongospora</taxon>
    </lineage>
</organism>
<dbReference type="AlphaFoldDB" id="A0A0H5R1J9"/>
<accession>A0A0H5R1J9</accession>
<protein>
    <submittedName>
        <fullName evidence="1">Uncharacterized protein</fullName>
    </submittedName>
</protein>
<name>A0A0H5R1J9_9EUKA</name>
<proteinExistence type="predicted"/>
<sequence>LTRLVMKSMTRWVKEEAPPHNPPQFTAFCNETTASSGNVAVSLNIDSFRNYRFDLRIVYGGDVIAVLISKNDSDICSNPCNACRRYTCLADNSPSRWLG</sequence>
<feature type="non-terminal residue" evidence="1">
    <location>
        <position position="1"/>
    </location>
</feature>
<reference evidence="1" key="1">
    <citation type="submission" date="2015-04" db="EMBL/GenBank/DDBJ databases">
        <title>The genome sequence of the plant pathogenic Rhizarian Plasmodiophora brassicae reveals insights in its biotrophic life cycle and the origin of chitin synthesis.</title>
        <authorList>
            <person name="Schwelm A."/>
            <person name="Fogelqvist J."/>
            <person name="Knaust A."/>
            <person name="Julke S."/>
            <person name="Lilja T."/>
            <person name="Dhandapani V."/>
            <person name="Bonilla-Rosso G."/>
            <person name="Karlsson M."/>
            <person name="Shevchenko A."/>
            <person name="Choi S.R."/>
            <person name="Kim H.G."/>
            <person name="Park J.Y."/>
            <person name="Lim Y.P."/>
            <person name="Ludwig-Muller J."/>
            <person name="Dixelius C."/>
        </authorList>
    </citation>
    <scope>NUCLEOTIDE SEQUENCE</scope>
    <source>
        <tissue evidence="1">Potato root galls</tissue>
    </source>
</reference>
<evidence type="ECO:0000313" key="1">
    <source>
        <dbReference type="EMBL" id="CRZ01689.1"/>
    </source>
</evidence>
<dbReference type="EMBL" id="HACM01001245">
    <property type="protein sequence ID" value="CRZ01687.1"/>
    <property type="molecule type" value="Transcribed_RNA"/>
</dbReference>
<dbReference type="EMBL" id="HACM01001247">
    <property type="protein sequence ID" value="CRZ01689.1"/>
    <property type="molecule type" value="Transcribed_RNA"/>
</dbReference>